<feature type="transmembrane region" description="Helical" evidence="1">
    <location>
        <begin position="18"/>
        <end position="36"/>
    </location>
</feature>
<name>A0A1G2APC5_9BACT</name>
<dbReference type="EMBL" id="MHKB01000012">
    <property type="protein sequence ID" value="OGY78758.1"/>
    <property type="molecule type" value="Genomic_DNA"/>
</dbReference>
<keyword evidence="1" id="KW-0812">Transmembrane</keyword>
<reference evidence="2 3" key="1">
    <citation type="journal article" date="2016" name="Nat. Commun.">
        <title>Thousands of microbial genomes shed light on interconnected biogeochemical processes in an aquifer system.</title>
        <authorList>
            <person name="Anantharaman K."/>
            <person name="Brown C.T."/>
            <person name="Hug L.A."/>
            <person name="Sharon I."/>
            <person name="Castelle C.J."/>
            <person name="Probst A.J."/>
            <person name="Thomas B.C."/>
            <person name="Singh A."/>
            <person name="Wilkins M.J."/>
            <person name="Karaoz U."/>
            <person name="Brodie E.L."/>
            <person name="Williams K.H."/>
            <person name="Hubbard S.S."/>
            <person name="Banfield J.F."/>
        </authorList>
    </citation>
    <scope>NUCLEOTIDE SEQUENCE [LARGE SCALE GENOMIC DNA]</scope>
</reference>
<keyword evidence="1" id="KW-0472">Membrane</keyword>
<evidence type="ECO:0000313" key="3">
    <source>
        <dbReference type="Proteomes" id="UP000177165"/>
    </source>
</evidence>
<organism evidence="2 3">
    <name type="scientific">Candidatus Kerfeldbacteria bacterium RIFCSPHIGHO2_02_FULL_42_14</name>
    <dbReference type="NCBI Taxonomy" id="1798540"/>
    <lineage>
        <taxon>Bacteria</taxon>
        <taxon>Candidatus Kerfeldiibacteriota</taxon>
    </lineage>
</organism>
<feature type="transmembrane region" description="Helical" evidence="1">
    <location>
        <begin position="107"/>
        <end position="133"/>
    </location>
</feature>
<accession>A0A1G2APC5</accession>
<evidence type="ECO:0000313" key="2">
    <source>
        <dbReference type="EMBL" id="OGY78758.1"/>
    </source>
</evidence>
<dbReference type="STRING" id="1798540.A3B74_03140"/>
<evidence type="ECO:0000256" key="1">
    <source>
        <dbReference type="SAM" id="Phobius"/>
    </source>
</evidence>
<proteinExistence type="predicted"/>
<protein>
    <submittedName>
        <fullName evidence="2">Uncharacterized protein</fullName>
    </submittedName>
</protein>
<gene>
    <name evidence="2" type="ORF">A3B74_03140</name>
</gene>
<dbReference type="AlphaFoldDB" id="A0A1G2APC5"/>
<feature type="transmembrane region" description="Helical" evidence="1">
    <location>
        <begin position="71"/>
        <end position="95"/>
    </location>
</feature>
<comment type="caution">
    <text evidence="2">The sequence shown here is derived from an EMBL/GenBank/DDBJ whole genome shotgun (WGS) entry which is preliminary data.</text>
</comment>
<sequence>MTRLANPQPNILKSCRRFTLILIVLGILTFTIPFAVKAQGILPECALTQQDPATACGYCDFIKLAVNVSRLGLGILGGVTLAFFGWGGLMLLLSAGNREKINKGWQILLGAMMGLAIVVLAWTMVNFIVWALVSGEINTIGDVKIFPTDANLNWWEGHCTQNANTPTPQP</sequence>
<dbReference type="Proteomes" id="UP000177165">
    <property type="component" value="Unassembled WGS sequence"/>
</dbReference>
<keyword evidence="1" id="KW-1133">Transmembrane helix</keyword>
<dbReference type="Pfam" id="PF18895">
    <property type="entry name" value="T4SS_pilin"/>
    <property type="match status" value="1"/>
</dbReference>
<dbReference type="InterPro" id="IPR043993">
    <property type="entry name" value="T4SS_pilin"/>
</dbReference>